<gene>
    <name evidence="2" type="ORF">G3O07_20640</name>
</gene>
<dbReference type="InterPro" id="IPR022742">
    <property type="entry name" value="Hydrolase_4"/>
</dbReference>
<accession>A0A6I5RV39</accession>
<feature type="non-terminal residue" evidence="2">
    <location>
        <position position="136"/>
    </location>
</feature>
<evidence type="ECO:0000313" key="3">
    <source>
        <dbReference type="Proteomes" id="UP000471751"/>
    </source>
</evidence>
<dbReference type="EMBL" id="JAAHBT010000279">
    <property type="protein sequence ID" value="NES11605.1"/>
    <property type="molecule type" value="Genomic_DNA"/>
</dbReference>
<evidence type="ECO:0000259" key="1">
    <source>
        <dbReference type="Pfam" id="PF12146"/>
    </source>
</evidence>
<comment type="caution">
    <text evidence="2">The sequence shown here is derived from an EMBL/GenBank/DDBJ whole genome shotgun (WGS) entry which is preliminary data.</text>
</comment>
<dbReference type="Pfam" id="PF12146">
    <property type="entry name" value="Hydrolase_4"/>
    <property type="match status" value="1"/>
</dbReference>
<keyword evidence="2" id="KW-0378">Hydrolase</keyword>
<dbReference type="Gene3D" id="3.40.50.1820">
    <property type="entry name" value="alpha/beta hydrolase"/>
    <property type="match status" value="1"/>
</dbReference>
<dbReference type="SUPFAM" id="SSF53474">
    <property type="entry name" value="alpha/beta-Hydrolases"/>
    <property type="match status" value="1"/>
</dbReference>
<organism evidence="2 3">
    <name type="scientific">Pseudomonas laurentiana</name>
    <dbReference type="NCBI Taxonomy" id="2364649"/>
    <lineage>
        <taxon>Bacteria</taxon>
        <taxon>Pseudomonadati</taxon>
        <taxon>Pseudomonadota</taxon>
        <taxon>Gammaproteobacteria</taxon>
        <taxon>Pseudomonadales</taxon>
        <taxon>Pseudomonadaceae</taxon>
        <taxon>Pseudomonas</taxon>
    </lineage>
</organism>
<dbReference type="Proteomes" id="UP000471751">
    <property type="component" value="Unassembled WGS sequence"/>
</dbReference>
<sequence>MRLVPWSYPSSAGFTLRGWCSPPTGKPLLHFLHGTGFCGLVYRPMLEVLSESFDLWLSDVQGHGDSDHGGAFLGWNRTAELALEAFEAGRGAYANVPCFALGHSFGGVLTSLILAREPALFQRAVLLDPVLFSRAM</sequence>
<name>A0A6I5RV39_9PSED</name>
<feature type="domain" description="Serine aminopeptidase S33" evidence="1">
    <location>
        <begin position="28"/>
        <end position="132"/>
    </location>
</feature>
<dbReference type="AlphaFoldDB" id="A0A6I5RV39"/>
<reference evidence="2 3" key="1">
    <citation type="submission" date="2020-02" db="EMBL/GenBank/DDBJ databases">
        <title>Broccoli isolated Pseudomonas sp.</title>
        <authorList>
            <person name="Fujikawa T."/>
            <person name="Sawada H."/>
        </authorList>
    </citation>
    <scope>NUCLEOTIDE SEQUENCE [LARGE SCALE GENOMIC DNA]</scope>
    <source>
        <strain evidence="2 3">JCM 32154</strain>
    </source>
</reference>
<keyword evidence="3" id="KW-1185">Reference proteome</keyword>
<dbReference type="InterPro" id="IPR029058">
    <property type="entry name" value="AB_hydrolase_fold"/>
</dbReference>
<proteinExistence type="predicted"/>
<protein>
    <submittedName>
        <fullName evidence="2">Alpha/beta hydrolase</fullName>
    </submittedName>
</protein>
<dbReference type="GO" id="GO:0016787">
    <property type="term" value="F:hydrolase activity"/>
    <property type="evidence" value="ECO:0007669"/>
    <property type="project" value="UniProtKB-KW"/>
</dbReference>
<evidence type="ECO:0000313" key="2">
    <source>
        <dbReference type="EMBL" id="NES11605.1"/>
    </source>
</evidence>